<dbReference type="AlphaFoldDB" id="A0A0X3Q351"/>
<evidence type="ECO:0000256" key="3">
    <source>
        <dbReference type="SAM" id="MobiDB-lite"/>
    </source>
</evidence>
<feature type="region of interest" description="Disordered" evidence="3">
    <location>
        <begin position="724"/>
        <end position="757"/>
    </location>
</feature>
<proteinExistence type="inferred from homology"/>
<feature type="region of interest" description="Disordered" evidence="3">
    <location>
        <begin position="357"/>
        <end position="412"/>
    </location>
</feature>
<gene>
    <name evidence="5" type="ORF">TR157422</name>
</gene>
<feature type="compositionally biased region" description="Gly residues" evidence="3">
    <location>
        <begin position="479"/>
        <end position="498"/>
    </location>
</feature>
<feature type="region of interest" description="Disordered" evidence="3">
    <location>
        <begin position="819"/>
        <end position="907"/>
    </location>
</feature>
<dbReference type="PROSITE" id="PS51957">
    <property type="entry name" value="LID"/>
    <property type="match status" value="1"/>
</dbReference>
<evidence type="ECO:0000313" key="5">
    <source>
        <dbReference type="EMBL" id="JAP58663.1"/>
    </source>
</evidence>
<feature type="compositionally biased region" description="Polar residues" evidence="3">
    <location>
        <begin position="880"/>
        <end position="902"/>
    </location>
</feature>
<organism evidence="5">
    <name type="scientific">Schistocephalus solidus</name>
    <name type="common">Tapeworm</name>
    <dbReference type="NCBI Taxonomy" id="70667"/>
    <lineage>
        <taxon>Eukaryota</taxon>
        <taxon>Metazoa</taxon>
        <taxon>Spiralia</taxon>
        <taxon>Lophotrochozoa</taxon>
        <taxon>Platyhelminthes</taxon>
        <taxon>Cestoda</taxon>
        <taxon>Eucestoda</taxon>
        <taxon>Diphyllobothriidea</taxon>
        <taxon>Diphyllobothriidae</taxon>
        <taxon>Schistocephalus</taxon>
    </lineage>
</organism>
<dbReference type="InterPro" id="IPR029005">
    <property type="entry name" value="LIM-bd/SEUSS"/>
</dbReference>
<evidence type="ECO:0000259" key="4">
    <source>
        <dbReference type="PROSITE" id="PS51957"/>
    </source>
</evidence>
<feature type="region of interest" description="Disordered" evidence="3">
    <location>
        <begin position="464"/>
        <end position="653"/>
    </location>
</feature>
<feature type="compositionally biased region" description="Pro residues" evidence="3">
    <location>
        <begin position="733"/>
        <end position="743"/>
    </location>
</feature>
<dbReference type="PANTHER" id="PTHR10378">
    <property type="entry name" value="LIM DOMAIN-BINDING PROTEIN"/>
    <property type="match status" value="1"/>
</dbReference>
<name>A0A0X3Q351_SCHSO</name>
<dbReference type="Pfam" id="PF17916">
    <property type="entry name" value="LID"/>
    <property type="match status" value="1"/>
</dbReference>
<feature type="region of interest" description="Disordered" evidence="3">
    <location>
        <begin position="1"/>
        <end position="25"/>
    </location>
</feature>
<feature type="compositionally biased region" description="Polar residues" evidence="3">
    <location>
        <begin position="13"/>
        <end position="25"/>
    </location>
</feature>
<feature type="domain" description="LIM interaction" evidence="4">
    <location>
        <begin position="414"/>
        <end position="453"/>
    </location>
</feature>
<accession>A0A0X3Q351</accession>
<evidence type="ECO:0000256" key="2">
    <source>
        <dbReference type="PROSITE-ProRule" id="PRU01302"/>
    </source>
</evidence>
<sequence length="924" mass="96611">MPTAMSMAGPQHPQLSAQHSQIHSLSGPTGGPMNIGGMMSVNPGMPSMQGQVMPPHGAVPGLHYSGHGLPPLPPGHERDHLTSMPMSIQQIGPSMLHHHGLPMGIPSISSHQIPGPIPHGHPHHLHHPHGPLQMHRIPSMIGQPEYRIFELNKRLQQRGDESDSFWWETFVTDFFEDDATMIISVMLEDGPKRFTVGRTLIPRYFRSIFESGCGELYFNLRATRDSFHNPVLTLDSDCANMVMNIIRPLPVTVVVEGRLSLDFTADELMRIRLWTFQIRTHRELIMRSLLTIQDPNLFEQISKNITRSGLTGPTLSFLRLCVILEPMQELMSRQKSYNLSPRDCLRATLFQRWQRMMAPQGQPPKPEPNRQANKRRKRKGSSANSEGGAGGSRASKRKQSPLPIPQPCLAQPGDVMIVGEPTLMGGDFGEDDERLITRLENTQYDAAAAAAAAVQQQQQQQMVMIGGSGGGPLPPSFSGSGGGGRAGGGGGFPPGGFGPNPSSAPPPQPQQQPLSSSSALGPMLASPGGGGGAGPMPPMPSQSPSGGGMMYSHHSHPPYSAPNNFCSPGGQLHPPISATSPGQQQQQQQQSHMALKQSPGVVSGLGPYSAVGGSHPNSVSGSMPPYIMGPGSSMVPTQPHGMPSSAPPTQTAHSRILSPTLTNSSNSAVFAPPSLPCPESNMGVSGQPPRSSSASSVLGSAIPTVKTESCNSPIVATGSGFPMSLGGTTEGMTPPPSLPPPPLSASSNTSMPPSNGLGGNLTPCSVNNSAVTFLPQKSPALNSPNGSFAGSTPFQSPALTAYTSQSAAGGGGCGAFGQMPLSPMMPKAAHRPRAGSGPNSHSVLDGSGPSSVSRPHSRSETGRPTSAGPNGFLNLPPVSSDLTTAVSSKQSGGGAQSVSNGTMMMHGDVVPLPVAGGVRVDSRQ</sequence>
<reference evidence="5" key="1">
    <citation type="submission" date="2016-01" db="EMBL/GenBank/DDBJ databases">
        <title>Reference transcriptome for the parasite Schistocephalus solidus: insights into the molecular evolution of parasitism.</title>
        <authorList>
            <person name="Hebert F.O."/>
            <person name="Grambauer S."/>
            <person name="Barber I."/>
            <person name="Landry C.R."/>
            <person name="Aubin-Horth N."/>
        </authorList>
    </citation>
    <scope>NUCLEOTIDE SEQUENCE</scope>
</reference>
<protein>
    <recommendedName>
        <fullName evidence="4">LIM interaction domain-containing protein</fullName>
    </recommendedName>
</protein>
<dbReference type="Pfam" id="PF01803">
    <property type="entry name" value="LIM_bind"/>
    <property type="match status" value="1"/>
</dbReference>
<dbReference type="EMBL" id="GEEE01008233">
    <property type="protein sequence ID" value="JAP54992.1"/>
    <property type="molecule type" value="Transcribed_RNA"/>
</dbReference>
<dbReference type="GO" id="GO:0030274">
    <property type="term" value="F:LIM domain binding"/>
    <property type="evidence" value="ECO:0007669"/>
    <property type="project" value="UniProtKB-UniRule"/>
</dbReference>
<dbReference type="InterPro" id="IPR041363">
    <property type="entry name" value="LID"/>
</dbReference>
<feature type="compositionally biased region" description="Polar residues" evidence="3">
    <location>
        <begin position="837"/>
        <end position="854"/>
    </location>
</feature>
<evidence type="ECO:0000256" key="1">
    <source>
        <dbReference type="ARBA" id="ARBA00006928"/>
    </source>
</evidence>
<dbReference type="EMBL" id="GEEE01004562">
    <property type="protein sequence ID" value="JAP58663.1"/>
    <property type="molecule type" value="Transcribed_RNA"/>
</dbReference>
<feature type="compositionally biased region" description="Low complexity" evidence="3">
    <location>
        <begin position="511"/>
        <end position="526"/>
    </location>
</feature>
<comment type="similarity">
    <text evidence="1 2">Belongs to the LDB family.</text>
</comment>
<dbReference type="Gene3D" id="2.10.110.10">
    <property type="entry name" value="Cysteine Rich Protein"/>
    <property type="match status" value="1"/>
</dbReference>